<feature type="compositionally biased region" description="Basic and acidic residues" evidence="4">
    <location>
        <begin position="59"/>
        <end position="68"/>
    </location>
</feature>
<dbReference type="SUPFAM" id="SSF52540">
    <property type="entry name" value="P-loop containing nucleoside triphosphate hydrolases"/>
    <property type="match status" value="1"/>
</dbReference>
<proteinExistence type="inferred from homology"/>
<dbReference type="InterPro" id="IPR050100">
    <property type="entry name" value="TRAFAC_GTPase_members"/>
</dbReference>
<dbReference type="PRINTS" id="PR00315">
    <property type="entry name" value="ELONGATNFCT"/>
</dbReference>
<dbReference type="Gene3D" id="3.40.50.300">
    <property type="entry name" value="P-loop containing nucleotide triphosphate hydrolases"/>
    <property type="match status" value="1"/>
</dbReference>
<feature type="compositionally biased region" description="Low complexity" evidence="4">
    <location>
        <begin position="73"/>
        <end position="124"/>
    </location>
</feature>
<evidence type="ECO:0000313" key="7">
    <source>
        <dbReference type="Proteomes" id="UP001189429"/>
    </source>
</evidence>
<dbReference type="PANTHER" id="PTHR23115">
    <property type="entry name" value="TRANSLATION FACTOR"/>
    <property type="match status" value="1"/>
</dbReference>
<protein>
    <recommendedName>
        <fullName evidence="5">Tr-type G domain-containing protein</fullName>
    </recommendedName>
</protein>
<feature type="non-terminal residue" evidence="6">
    <location>
        <position position="1"/>
    </location>
</feature>
<evidence type="ECO:0000256" key="3">
    <source>
        <dbReference type="ARBA" id="ARBA00023134"/>
    </source>
</evidence>
<evidence type="ECO:0000313" key="6">
    <source>
        <dbReference type="EMBL" id="CAK0808521.1"/>
    </source>
</evidence>
<dbReference type="PROSITE" id="PS51722">
    <property type="entry name" value="G_TR_2"/>
    <property type="match status" value="1"/>
</dbReference>
<dbReference type="InterPro" id="IPR054696">
    <property type="entry name" value="GTP-eEF1A_C"/>
</dbReference>
<feature type="region of interest" description="Disordered" evidence="4">
    <location>
        <begin position="25"/>
        <end position="124"/>
    </location>
</feature>
<dbReference type="Gene3D" id="2.40.30.10">
    <property type="entry name" value="Translation factors"/>
    <property type="match status" value="2"/>
</dbReference>
<keyword evidence="7" id="KW-1185">Reference proteome</keyword>
<evidence type="ECO:0000256" key="2">
    <source>
        <dbReference type="ARBA" id="ARBA00022741"/>
    </source>
</evidence>
<feature type="domain" description="Tr-type G" evidence="5">
    <location>
        <begin position="250"/>
        <end position="473"/>
    </location>
</feature>
<dbReference type="CDD" id="cd01883">
    <property type="entry name" value="EF1_alpha"/>
    <property type="match status" value="1"/>
</dbReference>
<organism evidence="6 7">
    <name type="scientific">Prorocentrum cordatum</name>
    <dbReference type="NCBI Taxonomy" id="2364126"/>
    <lineage>
        <taxon>Eukaryota</taxon>
        <taxon>Sar</taxon>
        <taxon>Alveolata</taxon>
        <taxon>Dinophyceae</taxon>
        <taxon>Prorocentrales</taxon>
        <taxon>Prorocentraceae</taxon>
        <taxon>Prorocentrum</taxon>
    </lineage>
</organism>
<evidence type="ECO:0000256" key="1">
    <source>
        <dbReference type="ARBA" id="ARBA00007249"/>
    </source>
</evidence>
<dbReference type="SUPFAM" id="SSF50447">
    <property type="entry name" value="Translation proteins"/>
    <property type="match status" value="1"/>
</dbReference>
<dbReference type="InterPro" id="IPR009000">
    <property type="entry name" value="Transl_B-barrel_sf"/>
</dbReference>
<feature type="compositionally biased region" description="Low complexity" evidence="4">
    <location>
        <begin position="175"/>
        <end position="192"/>
    </location>
</feature>
<reference evidence="6" key="1">
    <citation type="submission" date="2023-10" db="EMBL/GenBank/DDBJ databases">
        <authorList>
            <person name="Chen Y."/>
            <person name="Shah S."/>
            <person name="Dougan E. K."/>
            <person name="Thang M."/>
            <person name="Chan C."/>
        </authorList>
    </citation>
    <scope>NUCLEOTIDE SEQUENCE [LARGE SCALE GENOMIC DNA]</scope>
</reference>
<comment type="similarity">
    <text evidence="1">Belongs to the TRAFAC class translation factor GTPase superfamily. Classic translation factor GTPase family. EF-Tu/EF-1A subfamily.</text>
</comment>
<evidence type="ECO:0000259" key="5">
    <source>
        <dbReference type="PROSITE" id="PS51722"/>
    </source>
</evidence>
<feature type="compositionally biased region" description="Gly residues" evidence="4">
    <location>
        <begin position="35"/>
        <end position="53"/>
    </location>
</feature>
<accession>A0ABN9QTT9</accession>
<dbReference type="Proteomes" id="UP001189429">
    <property type="component" value="Unassembled WGS sequence"/>
</dbReference>
<comment type="caution">
    <text evidence="6">The sequence shown here is derived from an EMBL/GenBank/DDBJ whole genome shotgun (WGS) entry which is preliminary data.</text>
</comment>
<evidence type="ECO:0000256" key="4">
    <source>
        <dbReference type="SAM" id="MobiDB-lite"/>
    </source>
</evidence>
<dbReference type="InterPro" id="IPR000795">
    <property type="entry name" value="T_Tr_GTP-bd_dom"/>
</dbReference>
<dbReference type="Pfam" id="PF22594">
    <property type="entry name" value="GTP-eEF1A_C"/>
    <property type="match status" value="1"/>
</dbReference>
<dbReference type="EMBL" id="CAUYUJ010004200">
    <property type="protein sequence ID" value="CAK0808521.1"/>
    <property type="molecule type" value="Genomic_DNA"/>
</dbReference>
<dbReference type="Pfam" id="PF00009">
    <property type="entry name" value="GTP_EFTU"/>
    <property type="match status" value="1"/>
</dbReference>
<dbReference type="InterPro" id="IPR009001">
    <property type="entry name" value="Transl_elong_EF1A/Init_IF2_C"/>
</dbReference>
<dbReference type="InterPro" id="IPR027417">
    <property type="entry name" value="P-loop_NTPase"/>
</dbReference>
<dbReference type="SUPFAM" id="SSF50465">
    <property type="entry name" value="EF-Tu/eEF-1alpha/eIF2-gamma C-terminal domain"/>
    <property type="match status" value="1"/>
</dbReference>
<gene>
    <name evidence="6" type="ORF">PCOR1329_LOCUS14097</name>
</gene>
<keyword evidence="3" id="KW-0342">GTP-binding</keyword>
<keyword evidence="2" id="KW-0547">Nucleotide-binding</keyword>
<name>A0ABN9QTT9_9DINO</name>
<sequence>GRWRPLQGRVSELMATRRVKNVAYDDDDRDDGWWDSGGGDWGGGDWGSAGWGEGWSEPKPTKAADAKAKAKGKAAAAKPAAAKPAAARPAAAAPKASSSTAAPKAKAGPAEAKPAAKPAAKTSADAEVLRLLLGDGVDPGRVDRALAAAGSRAEDAFLALLGEEIDAGRWGSGGTAAPEAAAAAGGFEPPARAGGGAAAGGEPPKKAAGASEEGAREAAKGAGAAEGAAPPPEEEPGAPGPRPEPSDDARPSISLVVVGHVDAGKSTLMGRLLSEVGVVSTKQLHKLKKESEQIGKGSFAFAWVLDEGEDERARGVTIDVCVKHFATEGRRFTILDAPGHRDFVPNMIAGAVQADVALLVADVSHFEAGFDRGGQTKEHLQLVRSLGISQVVVAINKLDTCDWSQDTYEKYKAVLHAFIVGPECGFKASSVQYIPLSGHAGENMLERKEPKLSAWWDGPTLIQALDRLPPPPRPDASRPLRMPVSDLYKSGSNITASGKIESGTLTVGQKVVLLPSNEQTVVKGLQVHDGPVKSGATGDYADAVILPVEPQFACIGGAICDARYPVPVVDSFQAQILVFDLEMPLMRGQQLMCYIHTESLTATLAKLEKLVVKGQPQDKRPKCLQKGNSAIVQIKVSRKVCVEPKPEGKAPATSLSRLVLRDRGRTVAAGVILAVN</sequence>
<feature type="region of interest" description="Disordered" evidence="4">
    <location>
        <begin position="168"/>
        <end position="250"/>
    </location>
</feature>
<feature type="compositionally biased region" description="Low complexity" evidence="4">
    <location>
        <begin position="200"/>
        <end position="212"/>
    </location>
</feature>